<dbReference type="Proteomes" id="UP000262825">
    <property type="component" value="Unassembled WGS sequence"/>
</dbReference>
<dbReference type="InterPro" id="IPR052585">
    <property type="entry name" value="Lipid_raft_assoc_Zn_ADH"/>
</dbReference>
<accession>A0A376B3B9</accession>
<dbReference type="OrthoDB" id="201656at2759"/>
<evidence type="ECO:0000256" key="1">
    <source>
        <dbReference type="SAM" id="MobiDB-lite"/>
    </source>
</evidence>
<dbReference type="AlphaFoldDB" id="A0A376B3B9"/>
<dbReference type="SUPFAM" id="SSF51735">
    <property type="entry name" value="NAD(P)-binding Rossmann-fold domains"/>
    <property type="match status" value="1"/>
</dbReference>
<evidence type="ECO:0000259" key="2">
    <source>
        <dbReference type="Pfam" id="PF08240"/>
    </source>
</evidence>
<dbReference type="InterPro" id="IPR011032">
    <property type="entry name" value="GroES-like_sf"/>
</dbReference>
<dbReference type="PANTHER" id="PTHR43482:SF1">
    <property type="entry name" value="PROTEIN AST1-RELATED"/>
    <property type="match status" value="1"/>
</dbReference>
<dbReference type="InterPro" id="IPR013154">
    <property type="entry name" value="ADH-like_N"/>
</dbReference>
<protein>
    <submittedName>
        <fullName evidence="3">Related to Protein AST1</fullName>
    </submittedName>
</protein>
<dbReference type="Pfam" id="PF08240">
    <property type="entry name" value="ADH_N"/>
    <property type="match status" value="1"/>
</dbReference>
<reference evidence="4" key="1">
    <citation type="submission" date="2018-06" db="EMBL/GenBank/DDBJ databases">
        <authorList>
            <person name="Guldener U."/>
        </authorList>
    </citation>
    <scope>NUCLEOTIDE SEQUENCE [LARGE SCALE GENOMIC DNA]</scope>
    <source>
        <strain evidence="4">UTAD17</strain>
    </source>
</reference>
<name>A0A376B3B9_9ASCO</name>
<dbReference type="InterPro" id="IPR036291">
    <property type="entry name" value="NAD(P)-bd_dom_sf"/>
</dbReference>
<feature type="compositionally biased region" description="Low complexity" evidence="1">
    <location>
        <begin position="11"/>
        <end position="28"/>
    </location>
</feature>
<dbReference type="Gene3D" id="3.40.50.720">
    <property type="entry name" value="NAD(P)-binding Rossmann-like Domain"/>
    <property type="match status" value="2"/>
</dbReference>
<dbReference type="PANTHER" id="PTHR43482">
    <property type="entry name" value="PROTEIN AST1-RELATED"/>
    <property type="match status" value="1"/>
</dbReference>
<feature type="domain" description="Alcohol dehydrogenase-like N-terminal" evidence="2">
    <location>
        <begin position="98"/>
        <end position="160"/>
    </location>
</feature>
<dbReference type="SUPFAM" id="SSF50129">
    <property type="entry name" value="GroES-like"/>
    <property type="match status" value="1"/>
</dbReference>
<keyword evidence="4" id="KW-1185">Reference proteome</keyword>
<evidence type="ECO:0000313" key="3">
    <source>
        <dbReference type="EMBL" id="SSD58964.1"/>
    </source>
</evidence>
<dbReference type="EMBL" id="UFAJ01000071">
    <property type="protein sequence ID" value="SSD58964.1"/>
    <property type="molecule type" value="Genomic_DNA"/>
</dbReference>
<dbReference type="Pfam" id="PF13602">
    <property type="entry name" value="ADH_zinc_N_2"/>
    <property type="match status" value="1"/>
</dbReference>
<feature type="compositionally biased region" description="Basic and acidic residues" evidence="1">
    <location>
        <begin position="1"/>
        <end position="10"/>
    </location>
</feature>
<dbReference type="Gene3D" id="3.90.180.10">
    <property type="entry name" value="Medium-chain alcohol dehydrogenases, catalytic domain"/>
    <property type="match status" value="2"/>
</dbReference>
<dbReference type="VEuPathDB" id="FungiDB:SCODWIG_00725"/>
<evidence type="ECO:0000313" key="4">
    <source>
        <dbReference type="Proteomes" id="UP000262825"/>
    </source>
</evidence>
<organism evidence="3 4">
    <name type="scientific">Saccharomycodes ludwigii</name>
    <dbReference type="NCBI Taxonomy" id="36035"/>
    <lineage>
        <taxon>Eukaryota</taxon>
        <taxon>Fungi</taxon>
        <taxon>Dikarya</taxon>
        <taxon>Ascomycota</taxon>
        <taxon>Saccharomycotina</taxon>
        <taxon>Saccharomycetes</taxon>
        <taxon>Saccharomycodales</taxon>
        <taxon>Saccharomycodaceae</taxon>
        <taxon>Saccharomycodes</taxon>
    </lineage>
</organism>
<feature type="region of interest" description="Disordered" evidence="1">
    <location>
        <begin position="1"/>
        <end position="39"/>
    </location>
</feature>
<gene>
    <name evidence="3" type="ORF">SCODWIG_00725</name>
</gene>
<sequence length="450" mass="50799">MSEKILDDHTNGGNSSNSSINLNNTRNSDSLNSENFKITGKNNDDFIPPKAIDTLPDIHRVSRPLRHVKYIPTKALVFYSIHHPPQFTYDIKLKPPGSNNIIVQVLRVGLNPVDLKIYNSYTTNMNSYTGLGREYYGTISAIGSKVDSQIWSVGDEVFGTFFHPNLGTGTLQSSITIDLNKDVILKKPTNLNKNEAAGALYCLGTAYSILHGLEENQKIKPDSNILINGGLSSVAIFALQLLKNYYKVTSKIVLICSGSAELAIKKKFPEYVNDLIFINYQRNLKIYKPLQSMINDGEFIDYDATGKPISIKFQQGKFNIILDFVGGYSIIEHSNSLIAKGADYITTVGDYKANYKSDIYNAPDNPSANVRKVFSKALWNFSYSHFHFDPNAKYVKYYGNWPENCCELLRKGVVKTVIDRTYDWKDYAEAFKYLRSRHAHGKLILKLEKF</sequence>
<proteinExistence type="predicted"/>